<feature type="domain" description="TAFII55 protein conserved region" evidence="6">
    <location>
        <begin position="17"/>
        <end position="168"/>
    </location>
</feature>
<dbReference type="InterPro" id="IPR006751">
    <property type="entry name" value="TAFII55_prot_cons_reg"/>
</dbReference>
<comment type="similarity">
    <text evidence="2">Belongs to the TAF7 family.</text>
</comment>
<organism evidence="7">
    <name type="scientific">Heligmosomoides polygyrus</name>
    <name type="common">Parasitic roundworm</name>
    <dbReference type="NCBI Taxonomy" id="6339"/>
    <lineage>
        <taxon>Eukaryota</taxon>
        <taxon>Metazoa</taxon>
        <taxon>Ecdysozoa</taxon>
        <taxon>Nematoda</taxon>
        <taxon>Chromadorea</taxon>
        <taxon>Rhabditida</taxon>
        <taxon>Rhabditina</taxon>
        <taxon>Rhabditomorpha</taxon>
        <taxon>Strongyloidea</taxon>
        <taxon>Heligmosomidae</taxon>
        <taxon>Heligmosomoides</taxon>
    </lineage>
</organism>
<dbReference type="Pfam" id="PF04658">
    <property type="entry name" value="TAFII55_N"/>
    <property type="match status" value="1"/>
</dbReference>
<name>A0A3P7ZGR7_HELPZ</name>
<dbReference type="PANTHER" id="PTHR12228">
    <property type="entry name" value="TRANSCRIPTION INITIATION FACTOR TFIID 55 KD SUBUNIT-RELATED"/>
    <property type="match status" value="1"/>
</dbReference>
<evidence type="ECO:0000313" key="7">
    <source>
        <dbReference type="EMBL" id="VDO77073.1"/>
    </source>
</evidence>
<dbReference type="GO" id="GO:0016251">
    <property type="term" value="F:RNA polymerase II general transcription initiation factor activity"/>
    <property type="evidence" value="ECO:0007669"/>
    <property type="project" value="TreeGrafter"/>
</dbReference>
<gene>
    <name evidence="7" type="ORF">HPBE_LOCUS8608</name>
</gene>
<evidence type="ECO:0000256" key="2">
    <source>
        <dbReference type="ARBA" id="ARBA00009368"/>
    </source>
</evidence>
<dbReference type="EMBL" id="UZAH01026203">
    <property type="protein sequence ID" value="VDO77073.1"/>
    <property type="molecule type" value="Genomic_DNA"/>
</dbReference>
<proteinExistence type="inferred from homology"/>
<evidence type="ECO:0000259" key="6">
    <source>
        <dbReference type="SMART" id="SM01370"/>
    </source>
</evidence>
<dbReference type="GO" id="GO:0005669">
    <property type="term" value="C:transcription factor TFIID complex"/>
    <property type="evidence" value="ECO:0007669"/>
    <property type="project" value="InterPro"/>
</dbReference>
<reference evidence="7 8" key="1">
    <citation type="submission" date="2018-11" db="EMBL/GenBank/DDBJ databases">
        <authorList>
            <consortium name="Pathogen Informatics"/>
        </authorList>
    </citation>
    <scope>NUCLEOTIDE SEQUENCE [LARGE SCALE GENOMIC DNA]</scope>
</reference>
<comment type="subcellular location">
    <subcellularLocation>
        <location evidence="1">Nucleus</location>
    </subcellularLocation>
</comment>
<evidence type="ECO:0000313" key="8">
    <source>
        <dbReference type="Proteomes" id="UP000050761"/>
    </source>
</evidence>
<evidence type="ECO:0000313" key="9">
    <source>
        <dbReference type="WBParaSite" id="HPBE_0000860701-mRNA-1"/>
    </source>
</evidence>
<protein>
    <submittedName>
        <fullName evidence="9">TAFII55_N domain-containing protein</fullName>
    </submittedName>
</protein>
<dbReference type="CDD" id="cd08047">
    <property type="entry name" value="TAF7"/>
    <property type="match status" value="1"/>
</dbReference>
<dbReference type="Proteomes" id="UP000050761">
    <property type="component" value="Unassembled WGS sequence"/>
</dbReference>
<dbReference type="OrthoDB" id="153872at2759"/>
<dbReference type="AlphaFoldDB" id="A0A3P7ZGR7"/>
<keyword evidence="3" id="KW-0805">Transcription regulation</keyword>
<keyword evidence="4" id="KW-0804">Transcription</keyword>
<evidence type="ECO:0000256" key="1">
    <source>
        <dbReference type="ARBA" id="ARBA00004123"/>
    </source>
</evidence>
<keyword evidence="5" id="KW-0539">Nucleus</keyword>
<sequence length="266" mass="30404">MLVVVGLIQYTNYAHDICALFVRKVTWAVRHVDAILEDDNSGGMAIQFLSKRLANVRIGNQVLSAKLYDLPAITEVMKTTNRKTIYKVADLSQVMVCSHELCAIPPAEKKLSKKKEAKRWQYPDGLTPPMKSVRKRRFRKTKKKKYMEAPEVERELKRLLRADMESSSFRWEIVDSDGKVVYESDQPCTSVISSTQEGTTVSEGALCERDSFDEHEFSRILQSVWITPRKRNMLSYRELYVEGIRAYNGVLDFPTPQPGSHPNPSA</sequence>
<evidence type="ECO:0000256" key="3">
    <source>
        <dbReference type="ARBA" id="ARBA00023015"/>
    </source>
</evidence>
<dbReference type="WBParaSite" id="HPBE_0000860701-mRNA-1">
    <property type="protein sequence ID" value="HPBE_0000860701-mRNA-1"/>
    <property type="gene ID" value="HPBE_0000860701"/>
</dbReference>
<accession>A0A3P7ZGR7</accession>
<keyword evidence="8" id="KW-1185">Reference proteome</keyword>
<dbReference type="PANTHER" id="PTHR12228:SF0">
    <property type="entry name" value="TATA-BOX BINDING PROTEIN ASSOCIATED FACTOR 7"/>
    <property type="match status" value="1"/>
</dbReference>
<evidence type="ECO:0000256" key="5">
    <source>
        <dbReference type="ARBA" id="ARBA00023242"/>
    </source>
</evidence>
<dbReference type="InterPro" id="IPR037817">
    <property type="entry name" value="TAF7"/>
</dbReference>
<dbReference type="SMART" id="SM01370">
    <property type="entry name" value="TAFII55_N"/>
    <property type="match status" value="1"/>
</dbReference>
<reference evidence="9" key="2">
    <citation type="submission" date="2019-09" db="UniProtKB">
        <authorList>
            <consortium name="WormBaseParasite"/>
        </authorList>
    </citation>
    <scope>IDENTIFICATION</scope>
</reference>
<evidence type="ECO:0000256" key="4">
    <source>
        <dbReference type="ARBA" id="ARBA00023163"/>
    </source>
</evidence>
<dbReference type="GO" id="GO:0051123">
    <property type="term" value="P:RNA polymerase II preinitiation complex assembly"/>
    <property type="evidence" value="ECO:0007669"/>
    <property type="project" value="TreeGrafter"/>
</dbReference>